<dbReference type="InterPro" id="IPR050789">
    <property type="entry name" value="Diverse_Enzym_Activities"/>
</dbReference>
<evidence type="ECO:0000313" key="2">
    <source>
        <dbReference type="EMBL" id="SOC46520.1"/>
    </source>
</evidence>
<proteinExistence type="predicted"/>
<protein>
    <recommendedName>
        <fullName evidence="1">Beta-lactamase-related domain-containing protein</fullName>
    </recommendedName>
</protein>
<dbReference type="Pfam" id="PF00144">
    <property type="entry name" value="Beta-lactamase"/>
    <property type="match status" value="1"/>
</dbReference>
<evidence type="ECO:0000259" key="1">
    <source>
        <dbReference type="Pfam" id="PF00144"/>
    </source>
</evidence>
<sequence length="393" mass="43454">MTPTFKDDNGFARRDVTLANWRTAPYSRWAFHNLRSLVPTAEISCASTEREVALESGHLLATKIKTDVEGVDTIRGMLEHAHTNGFVVMREGRVVCEYYAPHSDVNDRHIVFSVSKSLTAIVSGILEAEGVIDPDHPVTDYLPEAKGSVYGDCTYRDVLDMRVSLDFEEAYLDPKGAFARYRRAMLWNPPEPGEQPENLADFLLTLQKADRPHGGPFYYASPNSDLLGVIIDRVTGRPFPELMSELLWRPMGAKNDAYVAVDAIGTARTAGGICVTARDLARVGEMLRQGGRVDGRPVVSAAWIDDMAANGDRDAWQAGRNVDLPNGRYRSQWYQSGEADGAFCAIGIHGQWLYVDPSTATVIVKLSSQPDPLGDETNQDSFGFFRTICQLAF</sequence>
<dbReference type="OrthoDB" id="9814204at2"/>
<dbReference type="InterPro" id="IPR001466">
    <property type="entry name" value="Beta-lactam-related"/>
</dbReference>
<dbReference type="Proteomes" id="UP000219167">
    <property type="component" value="Unassembled WGS sequence"/>
</dbReference>
<dbReference type="PANTHER" id="PTHR43283:SF7">
    <property type="entry name" value="BETA-LACTAMASE-RELATED DOMAIN-CONTAINING PROTEIN"/>
    <property type="match status" value="1"/>
</dbReference>
<dbReference type="SUPFAM" id="SSF56601">
    <property type="entry name" value="beta-lactamase/transpeptidase-like"/>
    <property type="match status" value="1"/>
</dbReference>
<dbReference type="PANTHER" id="PTHR43283">
    <property type="entry name" value="BETA-LACTAMASE-RELATED"/>
    <property type="match status" value="1"/>
</dbReference>
<evidence type="ECO:0000313" key="3">
    <source>
        <dbReference type="Proteomes" id="UP000219167"/>
    </source>
</evidence>
<organism evidence="2 3">
    <name type="scientific">Rhizobium subbaraonis</name>
    <dbReference type="NCBI Taxonomy" id="908946"/>
    <lineage>
        <taxon>Bacteria</taxon>
        <taxon>Pseudomonadati</taxon>
        <taxon>Pseudomonadota</taxon>
        <taxon>Alphaproteobacteria</taxon>
        <taxon>Hyphomicrobiales</taxon>
        <taxon>Rhizobiaceae</taxon>
        <taxon>Rhizobium/Agrobacterium group</taxon>
        <taxon>Rhizobium</taxon>
    </lineage>
</organism>
<keyword evidence="3" id="KW-1185">Reference proteome</keyword>
<reference evidence="2 3" key="1">
    <citation type="submission" date="2017-08" db="EMBL/GenBank/DDBJ databases">
        <authorList>
            <person name="de Groot N.N."/>
        </authorList>
    </citation>
    <scope>NUCLEOTIDE SEQUENCE [LARGE SCALE GENOMIC DNA]</scope>
    <source>
        <strain evidence="2 3">JC85</strain>
    </source>
</reference>
<dbReference type="InterPro" id="IPR012338">
    <property type="entry name" value="Beta-lactam/transpept-like"/>
</dbReference>
<feature type="domain" description="Beta-lactamase-related" evidence="1">
    <location>
        <begin position="85"/>
        <end position="377"/>
    </location>
</feature>
<dbReference type="Gene3D" id="3.40.710.10">
    <property type="entry name" value="DD-peptidase/beta-lactamase superfamily"/>
    <property type="match status" value="1"/>
</dbReference>
<dbReference type="RefSeq" id="WP_097142678.1">
    <property type="nucleotide sequence ID" value="NZ_OBQD01000023.1"/>
</dbReference>
<dbReference type="AlphaFoldDB" id="A0A285UXH3"/>
<dbReference type="EMBL" id="OBQD01000023">
    <property type="protein sequence ID" value="SOC46520.1"/>
    <property type="molecule type" value="Genomic_DNA"/>
</dbReference>
<name>A0A285UXH3_9HYPH</name>
<accession>A0A285UXH3</accession>
<gene>
    <name evidence="2" type="ORF">SAMN05892877_1239</name>
</gene>